<sequence>MANLLVMSESRFDPLKVALFGNEVLYHILENLSVNPMMNELYVKFNAIKNLHSPFLVSGKPGGGSFFFIPEQFKSYRASARTFETYIIISILRTLQPCSI</sequence>
<reference evidence="1" key="1">
    <citation type="submission" date="2021-05" db="EMBL/GenBank/DDBJ databases">
        <authorList>
            <person name="Alioto T."/>
            <person name="Alioto T."/>
            <person name="Gomez Garrido J."/>
        </authorList>
    </citation>
    <scope>NUCLEOTIDE SEQUENCE</scope>
</reference>
<dbReference type="AlphaFoldDB" id="A0A8D8V2M1"/>
<name>A0A8D8V2M1_9HEMI</name>
<proteinExistence type="predicted"/>
<accession>A0A8D8V2M1</accession>
<organism evidence="1">
    <name type="scientific">Cacopsylla melanoneura</name>
    <dbReference type="NCBI Taxonomy" id="428564"/>
    <lineage>
        <taxon>Eukaryota</taxon>
        <taxon>Metazoa</taxon>
        <taxon>Ecdysozoa</taxon>
        <taxon>Arthropoda</taxon>
        <taxon>Hexapoda</taxon>
        <taxon>Insecta</taxon>
        <taxon>Pterygota</taxon>
        <taxon>Neoptera</taxon>
        <taxon>Paraneoptera</taxon>
        <taxon>Hemiptera</taxon>
        <taxon>Sternorrhyncha</taxon>
        <taxon>Psylloidea</taxon>
        <taxon>Psyllidae</taxon>
        <taxon>Psyllinae</taxon>
        <taxon>Cacopsylla</taxon>
    </lineage>
</organism>
<protein>
    <submittedName>
        <fullName evidence="1">Uncharacterized protein</fullName>
    </submittedName>
</protein>
<evidence type="ECO:0000313" key="1">
    <source>
        <dbReference type="EMBL" id="CAG6717820.1"/>
    </source>
</evidence>
<dbReference type="EMBL" id="HBUF01356481">
    <property type="protein sequence ID" value="CAG6717820.1"/>
    <property type="molecule type" value="Transcribed_RNA"/>
</dbReference>